<accession>A0A0P1KQS1</accession>
<proteinExistence type="predicted"/>
<dbReference type="AlphaFoldDB" id="A0A0P1KQS1"/>
<dbReference type="Proteomes" id="UP000236544">
    <property type="component" value="Unassembled WGS sequence"/>
</dbReference>
<evidence type="ECO:0000313" key="1">
    <source>
        <dbReference type="EMBL" id="CUS21139.1"/>
    </source>
</evidence>
<keyword evidence="2" id="KW-1185">Reference proteome</keyword>
<gene>
    <name evidence="1" type="ORF">LAQU0_S02e06854g</name>
</gene>
<name>A0A0P1KQS1_9SACH</name>
<reference evidence="2" key="1">
    <citation type="submission" date="2015-10" db="EMBL/GenBank/DDBJ databases">
        <authorList>
            <person name="Devillers H."/>
        </authorList>
    </citation>
    <scope>NUCLEOTIDE SEQUENCE [LARGE SCALE GENOMIC DNA]</scope>
</reference>
<organism evidence="1 2">
    <name type="scientific">Lachancea quebecensis</name>
    <dbReference type="NCBI Taxonomy" id="1654605"/>
    <lineage>
        <taxon>Eukaryota</taxon>
        <taxon>Fungi</taxon>
        <taxon>Dikarya</taxon>
        <taxon>Ascomycota</taxon>
        <taxon>Saccharomycotina</taxon>
        <taxon>Saccharomycetes</taxon>
        <taxon>Saccharomycetales</taxon>
        <taxon>Saccharomycetaceae</taxon>
        <taxon>Lachancea</taxon>
    </lineage>
</organism>
<dbReference type="OrthoDB" id="203678at2759"/>
<sequence>MAEQITHKRPIRIKIDKDKRKQLQDFYKLREEKLPASETINEDQENVAQDVASASDSSVEPLTLKVSENTLSELVGAHNTLLGKETEVNNTIKNTIYENYYDLIKVNELLKSVSDDSSDRLAQLSGILKLLEK</sequence>
<dbReference type="Pfam" id="PF08700">
    <property type="entry name" value="VPS51_Exo84_N"/>
    <property type="match status" value="1"/>
</dbReference>
<protein>
    <submittedName>
        <fullName evidence="1">LAQU0S02e06854g1_1</fullName>
    </submittedName>
</protein>
<dbReference type="EMBL" id="LN890542">
    <property type="protein sequence ID" value="CUS21139.1"/>
    <property type="molecule type" value="Genomic_DNA"/>
</dbReference>
<evidence type="ECO:0000313" key="2">
    <source>
        <dbReference type="Proteomes" id="UP000236544"/>
    </source>
</evidence>